<comment type="caution">
    <text evidence="1">The sequence shown here is derived from an EMBL/GenBank/DDBJ whole genome shotgun (WGS) entry which is preliminary data.</text>
</comment>
<gene>
    <name evidence="1" type="ORF">PSAG_02226</name>
</gene>
<dbReference type="AlphaFoldDB" id="D6BJ43"/>
<name>D6BJ43_9FUSO</name>
<evidence type="ECO:0000313" key="2">
    <source>
        <dbReference type="Proteomes" id="UP000004650"/>
    </source>
</evidence>
<reference evidence="1 2" key="2">
    <citation type="submission" date="2013-10" db="EMBL/GenBank/DDBJ databases">
        <title>The Genome Sequence of Fusobacterium nucleatum subsp. animalis D11.</title>
        <authorList>
            <consortium name="The Broad Institute Genomics Platform"/>
            <person name="Earl A."/>
            <person name="Ward D."/>
            <person name="Feldgarden M."/>
            <person name="Gevers D."/>
            <person name="Kostic A."/>
            <person name="Garrett W."/>
            <person name="Young S.K."/>
            <person name="Zeng Q."/>
            <person name="Gargeya S."/>
            <person name="Fitzgerald M."/>
            <person name="Abouelleil A."/>
            <person name="Alvarado L."/>
            <person name="Berlin A.M."/>
            <person name="Chapman S.B."/>
            <person name="Gainer-Dewar J."/>
            <person name="Goldberg J."/>
            <person name="Gnerre S."/>
            <person name="Griggs A."/>
            <person name="Gujja S."/>
            <person name="Hansen M."/>
            <person name="Howarth C."/>
            <person name="Imamovic A."/>
            <person name="Ireland A."/>
            <person name="Larimer J."/>
            <person name="McCowan C."/>
            <person name="Murphy C."/>
            <person name="Pearson M."/>
            <person name="Poon T.W."/>
            <person name="Priest M."/>
            <person name="Roberts A."/>
            <person name="Saif S."/>
            <person name="Shea T."/>
            <person name="Sykes S."/>
            <person name="Wortman J."/>
            <person name="Nusbaum C."/>
            <person name="Birren B."/>
        </authorList>
    </citation>
    <scope>NUCLEOTIDE SEQUENCE [LARGE SCALE GENOMIC DNA]</scope>
    <source>
        <strain evidence="1 2">D11</strain>
    </source>
</reference>
<reference evidence="2" key="1">
    <citation type="submission" date="2009-02" db="EMBL/GenBank/DDBJ databases">
        <title>The Genome Sequence of Shigella sp. D9.</title>
        <authorList>
            <consortium name="The Broad Institute Genome Sequencing Platform"/>
            <person name="Ward D."/>
            <person name="Young S.K."/>
            <person name="Kodira C.D."/>
            <person name="Zeng Q."/>
            <person name="Koehrsen M."/>
            <person name="Alvarado L."/>
            <person name="Berlin A."/>
            <person name="Borenstein D."/>
            <person name="Chen Z."/>
            <person name="Engels R."/>
            <person name="Freedman E."/>
            <person name="Gellesch M."/>
            <person name="Goldberg J."/>
            <person name="Griggs A."/>
            <person name="Gujja S."/>
            <person name="Heiman D."/>
            <person name="Hepburn T."/>
            <person name="Howarth C."/>
            <person name="Jen D."/>
            <person name="Larson L."/>
            <person name="Lewis B."/>
            <person name="Mehta T."/>
            <person name="Park D."/>
            <person name="Pearson M."/>
            <person name="Roberts A."/>
            <person name="Saif S."/>
            <person name="Shea T."/>
            <person name="Shenoy N."/>
            <person name="Sisk P."/>
            <person name="Stolte C."/>
            <person name="Sykes S."/>
            <person name="Walk T."/>
            <person name="White J."/>
            <person name="Yandava C."/>
            <person name="Allen-Vercoe E."/>
            <person name="Strauss J."/>
            <person name="Sibley C."/>
            <person name="White A."/>
            <person name="Ambrose C."/>
            <person name="Lander E."/>
            <person name="Nusbaum C."/>
            <person name="Galagan J."/>
            <person name="Birren B."/>
        </authorList>
    </citation>
    <scope>NUCLEOTIDE SEQUENCE [LARGE SCALE GENOMIC DNA]</scope>
    <source>
        <strain evidence="2">D11</strain>
    </source>
</reference>
<proteinExistence type="predicted"/>
<dbReference type="Proteomes" id="UP000004650">
    <property type="component" value="Unassembled WGS sequence"/>
</dbReference>
<accession>D6BJ43</accession>
<protein>
    <submittedName>
        <fullName evidence="1">Uncharacterized protein</fullName>
    </submittedName>
</protein>
<sequence length="70" mass="7915">MGKLSKTLIILGGTILAGVAYSLWKDKKDLEEENEELYDEIALLKGKNIEKDLQDGIMVSEDELLEEDIF</sequence>
<dbReference type="EMBL" id="ACDS02000125">
    <property type="protein sequence ID" value="EFD82190.2"/>
    <property type="molecule type" value="Genomic_DNA"/>
</dbReference>
<organism evidence="1 2">
    <name type="scientific">Fusobacterium animalis D11</name>
    <dbReference type="NCBI Taxonomy" id="556264"/>
    <lineage>
        <taxon>Bacteria</taxon>
        <taxon>Fusobacteriati</taxon>
        <taxon>Fusobacteriota</taxon>
        <taxon>Fusobacteriia</taxon>
        <taxon>Fusobacteriales</taxon>
        <taxon>Fusobacteriaceae</taxon>
        <taxon>Fusobacterium</taxon>
    </lineage>
</organism>
<evidence type="ECO:0000313" key="1">
    <source>
        <dbReference type="EMBL" id="EFD82190.2"/>
    </source>
</evidence>